<evidence type="ECO:0000313" key="2">
    <source>
        <dbReference type="EMBL" id="AFI84765.1"/>
    </source>
</evidence>
<dbReference type="EMBL" id="CP003390">
    <property type="protein sequence ID" value="AFI84765.1"/>
    <property type="molecule type" value="Genomic_DNA"/>
</dbReference>
<gene>
    <name evidence="2" type="ordered locus">Q7A_1948</name>
</gene>
<feature type="domain" description="Integrase catalytic" evidence="1">
    <location>
        <begin position="215"/>
        <end position="432"/>
    </location>
</feature>
<dbReference type="STRING" id="754476.Q7A_1948"/>
<dbReference type="InterPro" id="IPR001584">
    <property type="entry name" value="Integrase_cat-core"/>
</dbReference>
<protein>
    <submittedName>
        <fullName evidence="2">Integrase family protein</fullName>
    </submittedName>
</protein>
<dbReference type="InterPro" id="IPR036397">
    <property type="entry name" value="RNaseH_sf"/>
</dbReference>
<dbReference type="OrthoDB" id="8736397at2"/>
<keyword evidence="3" id="KW-1185">Reference proteome</keyword>
<sequence>MKSSINENIQVNMENWFPVDTSNFSTSKLRKYKQRKKALDLYLSTQYSLEQVAVITKLSQSEIKRIRKRALTLSENGIYFGYLACIPNLNLKGYKRSNPLMLAGAGRFNYFLEKFPNVKQKLDAWALGRSSPSHVAVRGRFYKRIYKAFRQCCQDEGVDINFDYPFTNNDMGMGAVRNYCVRLKNSHFAQAAKVDYGDSSGRLCVNSVHSISPTASLQPYDVVQLDGHKVDTEISIKLMDEYGDIQRVNLSRIWLLTLIDTASRAVLGYSISLKQNYSSEDVLTCIAGSLQSSEAMLPGLPYYEIEECKGRLFNCIKFDNAFSQTSSWLQEKLIEIGVQEVITNRPARPRSNAIVERFFQTLEEESFHQFPTTTGSSPKDPRTRNPLKAANDLAIHVEDIEHAAKLTIQWYNNCPHSSLNGSSPLEFLNNSLLHKSDLVRSLSEDDLSLEKLFKRQFPLKIRGNKAQGHPPYVQFKNARYSSPTLTSSPELIGESAIFETDIRDIRKGRLFKSNGKYLAEVSVNRQWAEHQHSLRDRIAILKLAKDKKIQFEGNSPITKYIDFLAERSLISRKERNEYIRVSRILKKDVQEKKKEIKTKAFIPEKTIFLSKISNLR</sequence>
<dbReference type="KEGG" id="mej:Q7A_1948"/>
<dbReference type="InterPro" id="IPR012337">
    <property type="entry name" value="RNaseH-like_sf"/>
</dbReference>
<reference evidence="2 3" key="1">
    <citation type="journal article" date="2012" name="J. Bacteriol.">
        <title>Complete genome sequences of Methylophaga sp. strain JAM1 and Methylophaga sp. strain JAM7.</title>
        <authorList>
            <person name="Villeneuve C."/>
            <person name="Martineau C."/>
            <person name="Mauffrey F."/>
            <person name="Villemur R."/>
        </authorList>
    </citation>
    <scope>NUCLEOTIDE SEQUENCE [LARGE SCALE GENOMIC DNA]</scope>
    <source>
        <strain evidence="2 3">JAM1</strain>
    </source>
</reference>
<evidence type="ECO:0000259" key="1">
    <source>
        <dbReference type="PROSITE" id="PS50994"/>
    </source>
</evidence>
<dbReference type="Gene3D" id="3.30.420.10">
    <property type="entry name" value="Ribonuclease H-like superfamily/Ribonuclease H"/>
    <property type="match status" value="1"/>
</dbReference>
<organism evidence="2 3">
    <name type="scientific">Methylophaga nitratireducenticrescens</name>
    <dbReference type="NCBI Taxonomy" id="754476"/>
    <lineage>
        <taxon>Bacteria</taxon>
        <taxon>Pseudomonadati</taxon>
        <taxon>Pseudomonadota</taxon>
        <taxon>Gammaproteobacteria</taxon>
        <taxon>Thiotrichales</taxon>
        <taxon>Piscirickettsiaceae</taxon>
        <taxon>Methylophaga</taxon>
    </lineage>
</organism>
<dbReference type="Proteomes" id="UP000009144">
    <property type="component" value="Chromosome"/>
</dbReference>
<reference evidence="2 3" key="2">
    <citation type="journal article" date="2013" name="Int. J. Syst. Evol. Microbiol.">
        <title>Methylophaga nitratireducenticrescens sp. nov. and Methylophaga frappieri sp. nov., isolated from the biofilm of the methanol-fed denitrification system treating the seawater at the Montreal Biodome.</title>
        <authorList>
            <person name="Villeneuve C."/>
            <person name="Martineau C."/>
            <person name="Mauffrey F."/>
            <person name="Villemur R."/>
        </authorList>
    </citation>
    <scope>NUCLEOTIDE SEQUENCE [LARGE SCALE GENOMIC DNA]</scope>
    <source>
        <strain evidence="2 3">JAM1</strain>
    </source>
</reference>
<dbReference type="PATRIC" id="fig|754476.3.peg.1926"/>
<dbReference type="HOGENOM" id="CLU_029112_0_0_6"/>
<dbReference type="GO" id="GO:0015074">
    <property type="term" value="P:DNA integration"/>
    <property type="evidence" value="ECO:0007669"/>
    <property type="project" value="InterPro"/>
</dbReference>
<dbReference type="PROSITE" id="PS50994">
    <property type="entry name" value="INTEGRASE"/>
    <property type="match status" value="1"/>
</dbReference>
<dbReference type="GO" id="GO:0003676">
    <property type="term" value="F:nucleic acid binding"/>
    <property type="evidence" value="ECO:0007669"/>
    <property type="project" value="InterPro"/>
</dbReference>
<evidence type="ECO:0000313" key="3">
    <source>
        <dbReference type="Proteomes" id="UP000009144"/>
    </source>
</evidence>
<dbReference type="RefSeq" id="WP_014707134.1">
    <property type="nucleotide sequence ID" value="NC_017857.3"/>
</dbReference>
<proteinExistence type="predicted"/>
<dbReference type="SUPFAM" id="SSF53098">
    <property type="entry name" value="Ribonuclease H-like"/>
    <property type="match status" value="1"/>
</dbReference>
<dbReference type="AlphaFoldDB" id="I1XK46"/>
<accession>I1XK46</accession>
<name>I1XK46_METNJ</name>
<dbReference type="eggNOG" id="COG2801">
    <property type="taxonomic scope" value="Bacteria"/>
</dbReference>